<evidence type="ECO:0000313" key="2">
    <source>
        <dbReference type="EMBL" id="KAF2150428.1"/>
    </source>
</evidence>
<accession>A0A9P4IUY5</accession>
<organism evidence="2 3">
    <name type="scientific">Myriangium duriaei CBS 260.36</name>
    <dbReference type="NCBI Taxonomy" id="1168546"/>
    <lineage>
        <taxon>Eukaryota</taxon>
        <taxon>Fungi</taxon>
        <taxon>Dikarya</taxon>
        <taxon>Ascomycota</taxon>
        <taxon>Pezizomycotina</taxon>
        <taxon>Dothideomycetes</taxon>
        <taxon>Dothideomycetidae</taxon>
        <taxon>Myriangiales</taxon>
        <taxon>Myriangiaceae</taxon>
        <taxon>Myriangium</taxon>
    </lineage>
</organism>
<protein>
    <submittedName>
        <fullName evidence="2">Uncharacterized protein</fullName>
    </submittedName>
</protein>
<keyword evidence="3" id="KW-1185">Reference proteome</keyword>
<name>A0A9P4IUY5_9PEZI</name>
<dbReference type="EMBL" id="ML996089">
    <property type="protein sequence ID" value="KAF2150428.1"/>
    <property type="molecule type" value="Genomic_DNA"/>
</dbReference>
<gene>
    <name evidence="2" type="ORF">K461DRAFT_295711</name>
</gene>
<sequence>MAAIPTSTYTYNLAGLSPSHTWDASVIAADSTATTLLLNCVDDEPSPCALTSITATFGPWAQVTPPSGASTGALDLIMTLPVRMIPNTSTLTVSYHCDVASTSVLKACTSTYIGGYQQGPSVSSIEQGAVIYTPAAVAIAITSGQEKLDGVSATEAAQHSSSTSGTGSPLMRSSAATTASNTGVASTNGVNIGTVGLLGLAVGFFVR</sequence>
<dbReference type="AlphaFoldDB" id="A0A9P4IUY5"/>
<dbReference type="OrthoDB" id="4991875at2759"/>
<reference evidence="2" key="1">
    <citation type="journal article" date="2020" name="Stud. Mycol.">
        <title>101 Dothideomycetes genomes: a test case for predicting lifestyles and emergence of pathogens.</title>
        <authorList>
            <person name="Haridas S."/>
            <person name="Albert R."/>
            <person name="Binder M."/>
            <person name="Bloem J."/>
            <person name="Labutti K."/>
            <person name="Salamov A."/>
            <person name="Andreopoulos B."/>
            <person name="Baker S."/>
            <person name="Barry K."/>
            <person name="Bills G."/>
            <person name="Bluhm B."/>
            <person name="Cannon C."/>
            <person name="Castanera R."/>
            <person name="Culley D."/>
            <person name="Daum C."/>
            <person name="Ezra D."/>
            <person name="Gonzalez J."/>
            <person name="Henrissat B."/>
            <person name="Kuo A."/>
            <person name="Liang C."/>
            <person name="Lipzen A."/>
            <person name="Lutzoni F."/>
            <person name="Magnuson J."/>
            <person name="Mondo S."/>
            <person name="Nolan M."/>
            <person name="Ohm R."/>
            <person name="Pangilinan J."/>
            <person name="Park H.-J."/>
            <person name="Ramirez L."/>
            <person name="Alfaro M."/>
            <person name="Sun H."/>
            <person name="Tritt A."/>
            <person name="Yoshinaga Y."/>
            <person name="Zwiers L.-H."/>
            <person name="Turgeon B."/>
            <person name="Goodwin S."/>
            <person name="Spatafora J."/>
            <person name="Crous P."/>
            <person name="Grigoriev I."/>
        </authorList>
    </citation>
    <scope>NUCLEOTIDE SEQUENCE</scope>
    <source>
        <strain evidence="2">CBS 260.36</strain>
    </source>
</reference>
<dbReference type="Proteomes" id="UP000799439">
    <property type="component" value="Unassembled WGS sequence"/>
</dbReference>
<feature type="region of interest" description="Disordered" evidence="1">
    <location>
        <begin position="152"/>
        <end position="175"/>
    </location>
</feature>
<proteinExistence type="predicted"/>
<feature type="compositionally biased region" description="Polar residues" evidence="1">
    <location>
        <begin position="155"/>
        <end position="167"/>
    </location>
</feature>
<evidence type="ECO:0000256" key="1">
    <source>
        <dbReference type="SAM" id="MobiDB-lite"/>
    </source>
</evidence>
<evidence type="ECO:0000313" key="3">
    <source>
        <dbReference type="Proteomes" id="UP000799439"/>
    </source>
</evidence>
<comment type="caution">
    <text evidence="2">The sequence shown here is derived from an EMBL/GenBank/DDBJ whole genome shotgun (WGS) entry which is preliminary data.</text>
</comment>